<dbReference type="InterPro" id="IPR023299">
    <property type="entry name" value="ATPase_P-typ_cyto_dom_N"/>
</dbReference>
<name>A0ABD1P5D6_9LAMI</name>
<keyword evidence="6" id="KW-1185">Reference proteome</keyword>
<dbReference type="GO" id="GO:0016020">
    <property type="term" value="C:membrane"/>
    <property type="evidence" value="ECO:0007669"/>
    <property type="project" value="UniProtKB-SubCell"/>
</dbReference>
<evidence type="ECO:0000256" key="4">
    <source>
        <dbReference type="ARBA" id="ARBA00023136"/>
    </source>
</evidence>
<sequence>MHIILILLQQWYVEYPNEGPWYELLVIPLRFELLCSIMIPISIKVSLDLVKSLYAKFIDWDDQMVDLETGTRSNATNTAISEDLGQVEYILTDKTGTLTENKMIFKRCCIRGTFYGNENRDALSDVELLDAIATGSTDVIQFLKVMAICNTVVPIQSKTGAISYKALSQDEEALVRAAASLHMVFVNKNGNVLEINFNGLLLRYEVLDILEFTSDRKRMSVVVKCCVSGKISLLSKGADEAILPHARSGQQTRTFSEAVEHMLN</sequence>
<evidence type="ECO:0000256" key="2">
    <source>
        <dbReference type="ARBA" id="ARBA00022692"/>
    </source>
</evidence>
<dbReference type="AlphaFoldDB" id="A0ABD1P5D6"/>
<evidence type="ECO:0000313" key="5">
    <source>
        <dbReference type="EMBL" id="KAL2458543.1"/>
    </source>
</evidence>
<keyword evidence="4" id="KW-0472">Membrane</keyword>
<comment type="subcellular location">
    <subcellularLocation>
        <location evidence="1">Membrane</location>
    </subcellularLocation>
</comment>
<evidence type="ECO:0000313" key="6">
    <source>
        <dbReference type="Proteomes" id="UP001604336"/>
    </source>
</evidence>
<dbReference type="PANTHER" id="PTHR24092:SF19">
    <property type="entry name" value="PHOSPHOLIPID-TRANSPORTING ATPASE"/>
    <property type="match status" value="1"/>
</dbReference>
<gene>
    <name evidence="5" type="ORF">Adt_45873</name>
</gene>
<evidence type="ECO:0000256" key="1">
    <source>
        <dbReference type="ARBA" id="ARBA00004370"/>
    </source>
</evidence>
<proteinExistence type="predicted"/>
<keyword evidence="2" id="KW-0812">Transmembrane</keyword>
<reference evidence="6" key="1">
    <citation type="submission" date="2024-07" db="EMBL/GenBank/DDBJ databases">
        <title>Two chromosome-level genome assemblies of Korean endemic species Abeliophyllum distichum and Forsythia ovata (Oleaceae).</title>
        <authorList>
            <person name="Jang H."/>
        </authorList>
    </citation>
    <scope>NUCLEOTIDE SEQUENCE [LARGE SCALE GENOMIC DNA]</scope>
</reference>
<dbReference type="PANTHER" id="PTHR24092">
    <property type="entry name" value="PROBABLE PHOSPHOLIPID-TRANSPORTING ATPASE"/>
    <property type="match status" value="1"/>
</dbReference>
<comment type="caution">
    <text evidence="5">The sequence shown here is derived from an EMBL/GenBank/DDBJ whole genome shotgun (WGS) entry which is preliminary data.</text>
</comment>
<accession>A0ABD1P5D6</accession>
<keyword evidence="3" id="KW-1133">Transmembrane helix</keyword>
<dbReference type="SUPFAM" id="SSF81660">
    <property type="entry name" value="Metal cation-transporting ATPase, ATP-binding domain N"/>
    <property type="match status" value="1"/>
</dbReference>
<dbReference type="Gene3D" id="3.40.1110.10">
    <property type="entry name" value="Calcium-transporting ATPase, cytoplasmic domain N"/>
    <property type="match status" value="1"/>
</dbReference>
<dbReference type="InterPro" id="IPR018303">
    <property type="entry name" value="ATPase_P-typ_P_site"/>
</dbReference>
<dbReference type="EMBL" id="JBFOLK010000017">
    <property type="protein sequence ID" value="KAL2458543.1"/>
    <property type="molecule type" value="Genomic_DNA"/>
</dbReference>
<dbReference type="Proteomes" id="UP001604336">
    <property type="component" value="Unassembled WGS sequence"/>
</dbReference>
<dbReference type="PROSITE" id="PS00154">
    <property type="entry name" value="ATPASE_E1_E2"/>
    <property type="match status" value="1"/>
</dbReference>
<organism evidence="5 6">
    <name type="scientific">Abeliophyllum distichum</name>
    <dbReference type="NCBI Taxonomy" id="126358"/>
    <lineage>
        <taxon>Eukaryota</taxon>
        <taxon>Viridiplantae</taxon>
        <taxon>Streptophyta</taxon>
        <taxon>Embryophyta</taxon>
        <taxon>Tracheophyta</taxon>
        <taxon>Spermatophyta</taxon>
        <taxon>Magnoliopsida</taxon>
        <taxon>eudicotyledons</taxon>
        <taxon>Gunneridae</taxon>
        <taxon>Pentapetalae</taxon>
        <taxon>asterids</taxon>
        <taxon>lamiids</taxon>
        <taxon>Lamiales</taxon>
        <taxon>Oleaceae</taxon>
        <taxon>Forsythieae</taxon>
        <taxon>Abeliophyllum</taxon>
    </lineage>
</organism>
<protein>
    <submittedName>
        <fullName evidence="5">Phospholipid-transporting ATPase 2</fullName>
    </submittedName>
</protein>
<dbReference type="Pfam" id="PF13246">
    <property type="entry name" value="Cation_ATPase"/>
    <property type="match status" value="1"/>
</dbReference>
<evidence type="ECO:0000256" key="3">
    <source>
        <dbReference type="ARBA" id="ARBA00022989"/>
    </source>
</evidence>